<dbReference type="FunCoup" id="C1FGQ5">
    <property type="interactions" value="1510"/>
</dbReference>
<dbReference type="GeneID" id="8245956"/>
<evidence type="ECO:0000313" key="6">
    <source>
        <dbReference type="EMBL" id="ACO69304.1"/>
    </source>
</evidence>
<dbReference type="InParanoid" id="C1FGQ5"/>
<evidence type="ECO:0000313" key="7">
    <source>
        <dbReference type="Proteomes" id="UP000002009"/>
    </source>
</evidence>
<dbReference type="Pfam" id="PF00225">
    <property type="entry name" value="Kinesin"/>
    <property type="match status" value="1"/>
</dbReference>
<sequence>MATAEERAELEAEKRRVQSQNQLLEENLRRIEEQEAQLQLGIDQLEQERAQIRDEEHQKLKASLSKREADLEARIAAAERAEAAAARAQDLLAEEKKSAAGHATELERAAQTAEDALHDARGRIAAEEAAIAATNARVKELEEQLLDADEVRRQLHNQIQELRGNVRVFARMRPPAPGTQCAVKAIDVESMSITDRLGDEAVFSFDKCFGPEATQEDIFEDVSQLVQSALDGYKVCLFSYGQTGSGKTHTMLGAGEGDQRGIIPRAVQKVLEHAEQLSKKGYEYTMEASYVEIYNEQVRDLLKPGADHDEKHKIVSAPEGGCPTVSGVEREPVRSVDAAAGLVRRAAAARAVEATQMNAQSSRSHTLFLLYITGRHAASGQLLNGCLNLVDLAGSERTARSGAEGQRMKEACAINKSLSSLGDVFMSISRGDKHIPYRNSKLTHLLAPCLGGDGKTLMMVNVAPEPESAEESMHSLKFAAQVNAVELGGGKTRAKRNVTYENKENAGANVVVGPAAAAAAKAGDKARRSSMMPLPPGALARRASMAVGKRPPGADLTGRAAKR</sequence>
<dbReference type="GO" id="GO:0007018">
    <property type="term" value="P:microtubule-based movement"/>
    <property type="evidence" value="ECO:0007669"/>
    <property type="project" value="InterPro"/>
</dbReference>
<dbReference type="PROSITE" id="PS50067">
    <property type="entry name" value="KINESIN_MOTOR_2"/>
    <property type="match status" value="1"/>
</dbReference>
<dbReference type="GO" id="GO:0005524">
    <property type="term" value="F:ATP binding"/>
    <property type="evidence" value="ECO:0007669"/>
    <property type="project" value="UniProtKB-UniRule"/>
</dbReference>
<keyword evidence="2" id="KW-0547">Nucleotide-binding</keyword>
<organism evidence="6 7">
    <name type="scientific">Micromonas commoda (strain RCC299 / NOUM17 / CCMP2709)</name>
    <name type="common">Picoplanktonic green alga</name>
    <dbReference type="NCBI Taxonomy" id="296587"/>
    <lineage>
        <taxon>Eukaryota</taxon>
        <taxon>Viridiplantae</taxon>
        <taxon>Chlorophyta</taxon>
        <taxon>Mamiellophyceae</taxon>
        <taxon>Mamiellales</taxon>
        <taxon>Mamiellaceae</taxon>
        <taxon>Micromonas</taxon>
    </lineage>
</organism>
<evidence type="ECO:0000259" key="5">
    <source>
        <dbReference type="PROSITE" id="PS50067"/>
    </source>
</evidence>
<dbReference type="InterPro" id="IPR027640">
    <property type="entry name" value="Kinesin-like_fam"/>
</dbReference>
<feature type="domain" description="Kinesin motor" evidence="5">
    <location>
        <begin position="165"/>
        <end position="485"/>
    </location>
</feature>
<dbReference type="SUPFAM" id="SSF52540">
    <property type="entry name" value="P-loop containing nucleoside triphosphate hydrolases"/>
    <property type="match status" value="1"/>
</dbReference>
<comment type="similarity">
    <text evidence="2">Belongs to the TRAFAC class myosin-kinesin ATPase superfamily. Kinesin family.</text>
</comment>
<evidence type="ECO:0000256" key="4">
    <source>
        <dbReference type="SAM" id="MobiDB-lite"/>
    </source>
</evidence>
<dbReference type="SMART" id="SM00129">
    <property type="entry name" value="KISc"/>
    <property type="match status" value="1"/>
</dbReference>
<keyword evidence="2" id="KW-0067">ATP-binding</keyword>
<dbReference type="OrthoDB" id="3176171at2759"/>
<dbReference type="GO" id="GO:0008017">
    <property type="term" value="F:microtubule binding"/>
    <property type="evidence" value="ECO:0007669"/>
    <property type="project" value="InterPro"/>
</dbReference>
<feature type="binding site" evidence="2">
    <location>
        <begin position="241"/>
        <end position="248"/>
    </location>
    <ligand>
        <name>ATP</name>
        <dbReference type="ChEBI" id="CHEBI:30616"/>
    </ligand>
</feature>
<proteinExistence type="inferred from homology"/>
<keyword evidence="1 2" id="KW-0505">Motor protein</keyword>
<dbReference type="InterPro" id="IPR027417">
    <property type="entry name" value="P-loop_NTPase"/>
</dbReference>
<protein>
    <recommendedName>
        <fullName evidence="5">Kinesin motor domain-containing protein</fullName>
    </recommendedName>
</protein>
<dbReference type="PRINTS" id="PR00380">
    <property type="entry name" value="KINESINHEAVY"/>
</dbReference>
<keyword evidence="3" id="KW-0175">Coiled coil</keyword>
<keyword evidence="7" id="KW-1185">Reference proteome</keyword>
<reference evidence="6 7" key="1">
    <citation type="journal article" date="2009" name="Science">
        <title>Green evolution and dynamic adaptations revealed by genomes of the marine picoeukaryotes Micromonas.</title>
        <authorList>
            <person name="Worden A.Z."/>
            <person name="Lee J.H."/>
            <person name="Mock T."/>
            <person name="Rouze P."/>
            <person name="Simmons M.P."/>
            <person name="Aerts A.L."/>
            <person name="Allen A.E."/>
            <person name="Cuvelier M.L."/>
            <person name="Derelle E."/>
            <person name="Everett M.V."/>
            <person name="Foulon E."/>
            <person name="Grimwood J."/>
            <person name="Gundlach H."/>
            <person name="Henrissat B."/>
            <person name="Napoli C."/>
            <person name="McDonald S.M."/>
            <person name="Parker M.S."/>
            <person name="Rombauts S."/>
            <person name="Salamov A."/>
            <person name="Von Dassow P."/>
            <person name="Badger J.H."/>
            <person name="Coutinho P.M."/>
            <person name="Demir E."/>
            <person name="Dubchak I."/>
            <person name="Gentemann C."/>
            <person name="Eikrem W."/>
            <person name="Gready J.E."/>
            <person name="John U."/>
            <person name="Lanier W."/>
            <person name="Lindquist E.A."/>
            <person name="Lucas S."/>
            <person name="Mayer K.F."/>
            <person name="Moreau H."/>
            <person name="Not F."/>
            <person name="Otillar R."/>
            <person name="Panaud O."/>
            <person name="Pangilinan J."/>
            <person name="Paulsen I."/>
            <person name="Piegu B."/>
            <person name="Poliakov A."/>
            <person name="Robbens S."/>
            <person name="Schmutz J."/>
            <person name="Toulza E."/>
            <person name="Wyss T."/>
            <person name="Zelensky A."/>
            <person name="Zhou K."/>
            <person name="Armbrust E.V."/>
            <person name="Bhattacharya D."/>
            <person name="Goodenough U.W."/>
            <person name="Van de Peer Y."/>
            <person name="Grigoriev I.V."/>
        </authorList>
    </citation>
    <scope>NUCLEOTIDE SEQUENCE [LARGE SCALE GENOMIC DNA]</scope>
    <source>
        <strain evidence="7">RCC299 / NOUM17</strain>
    </source>
</reference>
<dbReference type="AlphaFoldDB" id="C1FGQ5"/>
<feature type="coiled-coil region" evidence="3">
    <location>
        <begin position="7"/>
        <end position="165"/>
    </location>
</feature>
<dbReference type="Proteomes" id="UP000002009">
    <property type="component" value="Chromosome 8"/>
</dbReference>
<accession>C1FGQ5</accession>
<dbReference type="OMA" id="IFQERQG"/>
<dbReference type="Gene3D" id="3.40.850.10">
    <property type="entry name" value="Kinesin motor domain"/>
    <property type="match status" value="1"/>
</dbReference>
<evidence type="ECO:0000256" key="3">
    <source>
        <dbReference type="SAM" id="Coils"/>
    </source>
</evidence>
<evidence type="ECO:0000256" key="1">
    <source>
        <dbReference type="ARBA" id="ARBA00023175"/>
    </source>
</evidence>
<dbReference type="KEGG" id="mis:MICPUN_84595"/>
<dbReference type="eggNOG" id="KOG0239">
    <property type="taxonomic scope" value="Eukaryota"/>
</dbReference>
<dbReference type="GO" id="GO:0003777">
    <property type="term" value="F:microtubule motor activity"/>
    <property type="evidence" value="ECO:0007669"/>
    <property type="project" value="InterPro"/>
</dbReference>
<dbReference type="InterPro" id="IPR001752">
    <property type="entry name" value="Kinesin_motor_dom"/>
</dbReference>
<dbReference type="RefSeq" id="XP_002508046.1">
    <property type="nucleotide sequence ID" value="XM_002508000.1"/>
</dbReference>
<evidence type="ECO:0000256" key="2">
    <source>
        <dbReference type="PROSITE-ProRule" id="PRU00283"/>
    </source>
</evidence>
<dbReference type="STRING" id="296587.C1FGQ5"/>
<feature type="region of interest" description="Disordered" evidence="4">
    <location>
        <begin position="541"/>
        <end position="563"/>
    </location>
</feature>
<dbReference type="PANTHER" id="PTHR47972">
    <property type="entry name" value="KINESIN-LIKE PROTEIN KLP-3"/>
    <property type="match status" value="1"/>
</dbReference>
<dbReference type="InterPro" id="IPR036961">
    <property type="entry name" value="Kinesin_motor_dom_sf"/>
</dbReference>
<dbReference type="EMBL" id="CP001575">
    <property type="protein sequence ID" value="ACO69304.1"/>
    <property type="molecule type" value="Genomic_DNA"/>
</dbReference>
<gene>
    <name evidence="6" type="ORF">MICPUN_84595</name>
</gene>
<name>C1FGQ5_MICCC</name>